<evidence type="ECO:0000313" key="2">
    <source>
        <dbReference type="EMBL" id="CAB4030411.1"/>
    </source>
</evidence>
<feature type="compositionally biased region" description="Pro residues" evidence="1">
    <location>
        <begin position="275"/>
        <end position="287"/>
    </location>
</feature>
<feature type="non-terminal residue" evidence="2">
    <location>
        <position position="1"/>
    </location>
</feature>
<feature type="region of interest" description="Disordered" evidence="1">
    <location>
        <begin position="414"/>
        <end position="451"/>
    </location>
</feature>
<keyword evidence="3" id="KW-1185">Reference proteome</keyword>
<reference evidence="2" key="1">
    <citation type="submission" date="2020-04" db="EMBL/GenBank/DDBJ databases">
        <authorList>
            <person name="Alioto T."/>
            <person name="Alioto T."/>
            <person name="Gomez Garrido J."/>
        </authorList>
    </citation>
    <scope>NUCLEOTIDE SEQUENCE</scope>
    <source>
        <strain evidence="2">A484AB</strain>
    </source>
</reference>
<organism evidence="2 3">
    <name type="scientific">Paramuricea clavata</name>
    <name type="common">Red gorgonian</name>
    <name type="synonym">Violescent sea-whip</name>
    <dbReference type="NCBI Taxonomy" id="317549"/>
    <lineage>
        <taxon>Eukaryota</taxon>
        <taxon>Metazoa</taxon>
        <taxon>Cnidaria</taxon>
        <taxon>Anthozoa</taxon>
        <taxon>Octocorallia</taxon>
        <taxon>Malacalcyonacea</taxon>
        <taxon>Plexauridae</taxon>
        <taxon>Paramuricea</taxon>
    </lineage>
</organism>
<accession>A0A7D9JIN2</accession>
<dbReference type="AlphaFoldDB" id="A0A7D9JIN2"/>
<feature type="compositionally biased region" description="Basic and acidic residues" evidence="1">
    <location>
        <begin position="1"/>
        <end position="24"/>
    </location>
</feature>
<sequence>APPERLSKAGQKPESKQNKTDKKTKNIKLKFPQSTVGCKQSGNKTPSNESLSSEHKDGKPTDRPEEDHDCIDDIYGETASQNSHSEDNNYTELDTRYTPVPQLYEKYITEAPKAKETTSLPSTPQTIKPPPPLSIKPPPQTQEDKQAISRFPQNLSGAPPERLSKAGQKPESKQNKTDKKTKNIKMKFPYRTVGCKQSGNKTPSNESLSSEHKDGKPTDRPEEDHDCIDDMYEEIGSQNSHSEDNYTELDTTYTPVPRLYEKYITEAPKAKETIKPPPPLSIKPPPQIQEDKQAISRFPQNLSGTPPERLSKAGQKPQSKQNKTDKKTKNIKMKFPYRTVGCKQSGKKTPSNESLSSGHKYEKRTDRPEEDHDCIDDMYEETASQNSHSEDNYTELDTTYTPVPRLYEKYITEAPKAKETISLPSTPQTTKPPPPLPIKPPPQTQEDKQAISRFPQNLSGLSVADISRLLGHLNLGDYVQTFAN</sequence>
<feature type="compositionally biased region" description="Basic and acidic residues" evidence="1">
    <location>
        <begin position="359"/>
        <end position="370"/>
    </location>
</feature>
<feature type="compositionally biased region" description="Basic and acidic residues" evidence="1">
    <location>
        <begin position="52"/>
        <end position="66"/>
    </location>
</feature>
<feature type="compositionally biased region" description="Pro residues" evidence="1">
    <location>
        <begin position="127"/>
        <end position="140"/>
    </location>
</feature>
<feature type="compositionally biased region" description="Polar residues" evidence="1">
    <location>
        <begin position="347"/>
        <end position="357"/>
    </location>
</feature>
<comment type="caution">
    <text evidence="2">The sequence shown here is derived from an EMBL/GenBank/DDBJ whole genome shotgun (WGS) entry which is preliminary data.</text>
</comment>
<dbReference type="Proteomes" id="UP001152795">
    <property type="component" value="Unassembled WGS sequence"/>
</dbReference>
<name>A0A7D9JIN2_PARCT</name>
<feature type="compositionally biased region" description="Acidic residues" evidence="1">
    <location>
        <begin position="224"/>
        <end position="233"/>
    </location>
</feature>
<feature type="compositionally biased region" description="Basic and acidic residues" evidence="1">
    <location>
        <begin position="209"/>
        <end position="223"/>
    </location>
</feature>
<gene>
    <name evidence="2" type="ORF">PACLA_8A015035</name>
</gene>
<feature type="compositionally biased region" description="Pro residues" evidence="1">
    <location>
        <begin position="430"/>
        <end position="443"/>
    </location>
</feature>
<feature type="region of interest" description="Disordered" evidence="1">
    <location>
        <begin position="1"/>
        <end position="253"/>
    </location>
</feature>
<feature type="compositionally biased region" description="Polar residues" evidence="1">
    <location>
        <begin position="195"/>
        <end position="208"/>
    </location>
</feature>
<proteinExistence type="predicted"/>
<feature type="compositionally biased region" description="Polar residues" evidence="1">
    <location>
        <begin position="32"/>
        <end position="51"/>
    </location>
</feature>
<feature type="region of interest" description="Disordered" evidence="1">
    <location>
        <begin position="267"/>
        <end position="376"/>
    </location>
</feature>
<evidence type="ECO:0000256" key="1">
    <source>
        <dbReference type="SAM" id="MobiDB-lite"/>
    </source>
</evidence>
<dbReference type="OrthoDB" id="6021761at2759"/>
<feature type="compositionally biased region" description="Polar residues" evidence="1">
    <location>
        <begin position="78"/>
        <end position="92"/>
    </location>
</feature>
<dbReference type="EMBL" id="CACRXK020016855">
    <property type="protein sequence ID" value="CAB4030411.1"/>
    <property type="molecule type" value="Genomic_DNA"/>
</dbReference>
<evidence type="ECO:0000313" key="3">
    <source>
        <dbReference type="Proteomes" id="UP001152795"/>
    </source>
</evidence>
<protein>
    <submittedName>
        <fullName evidence="2">Uncharacterized protein</fullName>
    </submittedName>
</protein>
<feature type="compositionally biased region" description="Basic and acidic residues" evidence="1">
    <location>
        <begin position="162"/>
        <end position="181"/>
    </location>
</feature>